<dbReference type="OrthoDB" id="3228560at2"/>
<gene>
    <name evidence="2" type="ORF">D7I47_05435</name>
</gene>
<feature type="transmembrane region" description="Helical" evidence="1">
    <location>
        <begin position="124"/>
        <end position="144"/>
    </location>
</feature>
<accession>A0A387B9Y0</accession>
<name>A0A387B9Y0_9MICO</name>
<dbReference type="Proteomes" id="UP000278886">
    <property type="component" value="Chromosome"/>
</dbReference>
<reference evidence="3" key="1">
    <citation type="submission" date="2018-09" db="EMBL/GenBank/DDBJ databases">
        <title>Genome sequencing of strain 2DFWR-13.</title>
        <authorList>
            <person name="Heo J."/>
            <person name="Kim S.-J."/>
            <person name="Kwon S.-W."/>
        </authorList>
    </citation>
    <scope>NUCLEOTIDE SEQUENCE [LARGE SCALE GENOMIC DNA]</scope>
    <source>
        <strain evidence="3">2DFWR-13</strain>
    </source>
</reference>
<dbReference type="AlphaFoldDB" id="A0A387B9Y0"/>
<feature type="transmembrane region" description="Helical" evidence="1">
    <location>
        <begin position="422"/>
        <end position="442"/>
    </location>
</feature>
<keyword evidence="1" id="KW-0472">Membrane</keyword>
<evidence type="ECO:0000313" key="3">
    <source>
        <dbReference type="Proteomes" id="UP000278886"/>
    </source>
</evidence>
<dbReference type="RefSeq" id="WP_120762098.1">
    <property type="nucleotide sequence ID" value="NZ_CP032630.1"/>
</dbReference>
<dbReference type="EMBL" id="CP032630">
    <property type="protein sequence ID" value="AYF97749.1"/>
    <property type="molecule type" value="Genomic_DNA"/>
</dbReference>
<feature type="transmembrane region" description="Helical" evidence="1">
    <location>
        <begin position="306"/>
        <end position="328"/>
    </location>
</feature>
<proteinExistence type="predicted"/>
<evidence type="ECO:0000256" key="1">
    <source>
        <dbReference type="SAM" id="Phobius"/>
    </source>
</evidence>
<keyword evidence="1" id="KW-1133">Transmembrane helix</keyword>
<feature type="transmembrane region" description="Helical" evidence="1">
    <location>
        <begin position="95"/>
        <end position="118"/>
    </location>
</feature>
<feature type="transmembrane region" description="Helical" evidence="1">
    <location>
        <begin position="212"/>
        <end position="232"/>
    </location>
</feature>
<protein>
    <recommendedName>
        <fullName evidence="4">Type VII secretion integral membrane protein EccD</fullName>
    </recommendedName>
</protein>
<feature type="transmembrane region" description="Helical" evidence="1">
    <location>
        <begin position="179"/>
        <end position="200"/>
    </location>
</feature>
<sequence length="453" mass="46391">MTTEAPERRRIVVLAPGRRLDVQLAPQLTVRQCLDDLGYPLGPGRVVLDQHGRPVPSGTPVSELLDGTLLAIVDPDAPDDVDLSQRPTGTEAAPIPGAGAILPLLAVGALAAGLGLVTEVDERLRLACAALAGVLAIASGILWVRRAVGDRTRDAVLVFGPLALAWAAGFLLVPRDAEAAAQLATVIALGAVAVVVALMLVSSRGTRLRGALATLLVLVLLTGGVWLLGLFIGLDVAASAALCLGIVPVALRILPTTLLGVEPGYFIEFEHFLTNRWTVRGSIPSSPGSVRIDELRPAVEAASAQLAVGTVALCLLAVVSAPFAVGVFDAASPLALGGAIGLWCTVVVALLTIPRASGTLIGRWCPRVAAGVVALVAVPVLVQADPTARTIVATVALLVAVVVAYLLIPIARGSRSLAVSRIADALQGLAVALSLPAALLAADIPELVRRLMS</sequence>
<feature type="transmembrane region" description="Helical" evidence="1">
    <location>
        <begin position="156"/>
        <end position="173"/>
    </location>
</feature>
<keyword evidence="1" id="KW-0812">Transmembrane</keyword>
<organism evidence="2 3">
    <name type="scientific">Protaetiibacter intestinalis</name>
    <dbReference type="NCBI Taxonomy" id="2419774"/>
    <lineage>
        <taxon>Bacteria</taxon>
        <taxon>Bacillati</taxon>
        <taxon>Actinomycetota</taxon>
        <taxon>Actinomycetes</taxon>
        <taxon>Micrococcales</taxon>
        <taxon>Microbacteriaceae</taxon>
        <taxon>Protaetiibacter</taxon>
    </lineage>
</organism>
<feature type="transmembrane region" description="Helical" evidence="1">
    <location>
        <begin position="390"/>
        <end position="410"/>
    </location>
</feature>
<feature type="transmembrane region" description="Helical" evidence="1">
    <location>
        <begin position="365"/>
        <end position="384"/>
    </location>
</feature>
<feature type="transmembrane region" description="Helical" evidence="1">
    <location>
        <begin position="334"/>
        <end position="353"/>
    </location>
</feature>
<keyword evidence="3" id="KW-1185">Reference proteome</keyword>
<dbReference type="KEGG" id="lyd:D7I47_05435"/>
<evidence type="ECO:0008006" key="4">
    <source>
        <dbReference type="Google" id="ProtNLM"/>
    </source>
</evidence>
<evidence type="ECO:0000313" key="2">
    <source>
        <dbReference type="EMBL" id="AYF97749.1"/>
    </source>
</evidence>